<dbReference type="AlphaFoldDB" id="A0A9P1GUT9"/>
<name>A0A9P1GUT9_9PEZI</name>
<evidence type="ECO:0000256" key="2">
    <source>
        <dbReference type="ARBA" id="ARBA00023180"/>
    </source>
</evidence>
<dbReference type="Proteomes" id="UP000838763">
    <property type="component" value="Unassembled WGS sequence"/>
</dbReference>
<evidence type="ECO:0000256" key="1">
    <source>
        <dbReference type="ARBA" id="ARBA00022801"/>
    </source>
</evidence>
<dbReference type="InterPro" id="IPR041805">
    <property type="entry name" value="ASMase/PPN1_MPP"/>
</dbReference>
<keyword evidence="5" id="KW-1185">Reference proteome</keyword>
<dbReference type="EMBL" id="CALLCH030000001">
    <property type="protein sequence ID" value="CAI4210421.1"/>
    <property type="molecule type" value="Genomic_DNA"/>
</dbReference>
<keyword evidence="3" id="KW-0732">Signal</keyword>
<organism evidence="4 5">
    <name type="scientific">Parascedosporium putredinis</name>
    <dbReference type="NCBI Taxonomy" id="1442378"/>
    <lineage>
        <taxon>Eukaryota</taxon>
        <taxon>Fungi</taxon>
        <taxon>Dikarya</taxon>
        <taxon>Ascomycota</taxon>
        <taxon>Pezizomycotina</taxon>
        <taxon>Sordariomycetes</taxon>
        <taxon>Hypocreomycetidae</taxon>
        <taxon>Microascales</taxon>
        <taxon>Microascaceae</taxon>
        <taxon>Parascedosporium</taxon>
    </lineage>
</organism>
<protein>
    <recommendedName>
        <fullName evidence="6">Sphingomyelin phosphodiesterase</fullName>
    </recommendedName>
</protein>
<feature type="chain" id="PRO_5040328601" description="Sphingomyelin phosphodiesterase" evidence="3">
    <location>
        <begin position="20"/>
        <end position="578"/>
    </location>
</feature>
<comment type="caution">
    <text evidence="4">The sequence shown here is derived from an EMBL/GenBank/DDBJ whole genome shotgun (WGS) entry which is preliminary data.</text>
</comment>
<dbReference type="OrthoDB" id="282973at2759"/>
<reference evidence="4" key="1">
    <citation type="submission" date="2022-11" db="EMBL/GenBank/DDBJ databases">
        <authorList>
            <person name="Scott C."/>
            <person name="Bruce N."/>
        </authorList>
    </citation>
    <scope>NUCLEOTIDE SEQUENCE</scope>
</reference>
<evidence type="ECO:0000256" key="3">
    <source>
        <dbReference type="SAM" id="SignalP"/>
    </source>
</evidence>
<keyword evidence="1" id="KW-0378">Hydrolase</keyword>
<dbReference type="SUPFAM" id="SSF56300">
    <property type="entry name" value="Metallo-dependent phosphatases"/>
    <property type="match status" value="1"/>
</dbReference>
<sequence length="578" mass="64049">MHFLRPVCVVLSLARGLAASEPPAPIQLEERYHISQRALAEDIWDKFKDGASCIGCESVIVLLKGLALLGDGLFVRTLQEICKLSKAEDDDVCEGAIGLEGPIIARAVRNIKISSQTSKLFCINFLGVCDYPATTPSRSPLPATSPLPICCRPYTASDAPGVSSSPAGPNGDHRCDTPVSLEESMYAAISELVPDAIFSICTGDIVDHTVWNTSKEFNTISITDSYARMARTLGTVYGTPATTKPTQRTRSPFTINSEARWIYDLLSTTWSRWIGAEAASTARDRGRYSIRHPGTNLRIISLNTNMYYTQNYWLYQRTMDRDPDGQIAWLAAELDAAERASERVYLLGHMPLGDHNAFRDQSNYLDQLVVRYSDTIAAMFFGHTHFDQFQISYSRYGPSAGRRAEDARVVSYIGPSLTPTSGMPSFRAYLVDPDTFAVLDVETYIADMSDPTFQTAGPRWRKLYSAKETYGPLALAADQTAFDGYYLRKSRGWKAGESCAGPCRDAEICQIRAARGEDNCYEPVPGVHFNKRVEDPVQNRDECGISVSRATINSLIVKRDSLALLKKRFVENHAPTML</sequence>
<dbReference type="PANTHER" id="PTHR10340">
    <property type="entry name" value="SPHINGOMYELIN PHOSPHODIESTERASE"/>
    <property type="match status" value="1"/>
</dbReference>
<dbReference type="InterPro" id="IPR029052">
    <property type="entry name" value="Metallo-depent_PP-like"/>
</dbReference>
<gene>
    <name evidence="4" type="ORF">PPNO1_LOCUS224</name>
</gene>
<evidence type="ECO:0008006" key="6">
    <source>
        <dbReference type="Google" id="ProtNLM"/>
    </source>
</evidence>
<evidence type="ECO:0000313" key="4">
    <source>
        <dbReference type="EMBL" id="CAI4210421.1"/>
    </source>
</evidence>
<accession>A0A9P1GUT9</accession>
<evidence type="ECO:0000313" key="5">
    <source>
        <dbReference type="Proteomes" id="UP000838763"/>
    </source>
</evidence>
<proteinExistence type="predicted"/>
<dbReference type="GO" id="GO:0008081">
    <property type="term" value="F:phosphoric diester hydrolase activity"/>
    <property type="evidence" value="ECO:0007669"/>
    <property type="project" value="TreeGrafter"/>
</dbReference>
<dbReference type="PANTHER" id="PTHR10340:SF34">
    <property type="entry name" value="SPHINGOMYELIN PHOSPHODIESTERASE"/>
    <property type="match status" value="1"/>
</dbReference>
<keyword evidence="2" id="KW-0325">Glycoprotein</keyword>
<dbReference type="CDD" id="cd00842">
    <property type="entry name" value="MPP_ASMase"/>
    <property type="match status" value="1"/>
</dbReference>
<dbReference type="Gene3D" id="3.60.21.10">
    <property type="match status" value="1"/>
</dbReference>
<feature type="signal peptide" evidence="3">
    <location>
        <begin position="1"/>
        <end position="19"/>
    </location>
</feature>